<gene>
    <name evidence="2" type="ORF">CSSPTR1EN2_LOCUS9835</name>
</gene>
<dbReference type="SUPFAM" id="SSF117281">
    <property type="entry name" value="Kelch motif"/>
    <property type="match status" value="1"/>
</dbReference>
<dbReference type="InterPro" id="IPR005174">
    <property type="entry name" value="KIB1-4_b-propeller"/>
</dbReference>
<accession>A0ABP0U042</accession>
<dbReference type="Proteomes" id="UP001497512">
    <property type="component" value="Chromosome 17"/>
</dbReference>
<dbReference type="PANTHER" id="PTHR31672">
    <property type="entry name" value="BNACNNG10540D PROTEIN"/>
    <property type="match status" value="1"/>
</dbReference>
<dbReference type="Pfam" id="PF03478">
    <property type="entry name" value="Beta-prop_KIB1-4"/>
    <property type="match status" value="1"/>
</dbReference>
<dbReference type="InterPro" id="IPR015915">
    <property type="entry name" value="Kelch-typ_b-propeller"/>
</dbReference>
<organism evidence="2 3">
    <name type="scientific">Sphagnum troendelagicum</name>
    <dbReference type="NCBI Taxonomy" id="128251"/>
    <lineage>
        <taxon>Eukaryota</taxon>
        <taxon>Viridiplantae</taxon>
        <taxon>Streptophyta</taxon>
        <taxon>Embryophyta</taxon>
        <taxon>Bryophyta</taxon>
        <taxon>Sphagnophytina</taxon>
        <taxon>Sphagnopsida</taxon>
        <taxon>Sphagnales</taxon>
        <taxon>Sphagnaceae</taxon>
        <taxon>Sphagnum</taxon>
    </lineage>
</organism>
<dbReference type="InterPro" id="IPR001810">
    <property type="entry name" value="F-box_dom"/>
</dbReference>
<keyword evidence="3" id="KW-1185">Reference proteome</keyword>
<protein>
    <recommendedName>
        <fullName evidence="1">F-box domain-containing protein</fullName>
    </recommendedName>
</protein>
<dbReference type="SUPFAM" id="SSF81383">
    <property type="entry name" value="F-box domain"/>
    <property type="match status" value="1"/>
</dbReference>
<sequence>MLDQTDITMNHGPWGTLPEDLLDRVVARLPIHTLFQLRSINKKLNSIIYSDGFVKLYTENWMEMQPWFLLTTVGNMVCTFNLALNKWHNIPLPIVAPRMRVVAASSSLLCFGDQIGECSVLSVCNPLIKSVRDLPPMLHVRLIHKLAILADTGSKSYKIMVAGEDGYPPDDPYVYKLSTEVYDSTTRQWTMTGNPLPDAKFGSDPGVWCNGLYYCITEMPYGVVVYDPDQGVWSDAKAEMPKFLATPSLVQCQGRLLMVGKVLSRATTLATTESIRIWELKHATMEWIEVQKLPGRLYTAFLEPLAPSTPIVGVGLGDLVCFTTHLSPHAIVHNLATTSWHRLPTNSLFPSDRNFHMLGFAFEPRLDLYA</sequence>
<dbReference type="EMBL" id="OZ019909">
    <property type="protein sequence ID" value="CAK9209546.1"/>
    <property type="molecule type" value="Genomic_DNA"/>
</dbReference>
<dbReference type="PANTHER" id="PTHR31672:SF2">
    <property type="entry name" value="F-BOX DOMAIN-CONTAINING PROTEIN"/>
    <property type="match status" value="1"/>
</dbReference>
<evidence type="ECO:0000313" key="2">
    <source>
        <dbReference type="EMBL" id="CAK9209546.1"/>
    </source>
</evidence>
<evidence type="ECO:0000259" key="1">
    <source>
        <dbReference type="PROSITE" id="PS50181"/>
    </source>
</evidence>
<dbReference type="Pfam" id="PF00646">
    <property type="entry name" value="F-box"/>
    <property type="match status" value="1"/>
</dbReference>
<dbReference type="Gene3D" id="2.120.10.80">
    <property type="entry name" value="Kelch-type beta propeller"/>
    <property type="match status" value="1"/>
</dbReference>
<feature type="domain" description="F-box" evidence="1">
    <location>
        <begin position="11"/>
        <end position="64"/>
    </location>
</feature>
<reference evidence="2" key="1">
    <citation type="submission" date="2024-02" db="EMBL/GenBank/DDBJ databases">
        <authorList>
            <consortium name="ELIXIR-Norway"/>
            <consortium name="Elixir Norway"/>
        </authorList>
    </citation>
    <scope>NUCLEOTIDE SEQUENCE</scope>
</reference>
<evidence type="ECO:0000313" key="3">
    <source>
        <dbReference type="Proteomes" id="UP001497512"/>
    </source>
</evidence>
<dbReference type="SMART" id="SM00256">
    <property type="entry name" value="FBOX"/>
    <property type="match status" value="1"/>
</dbReference>
<dbReference type="PROSITE" id="PS50181">
    <property type="entry name" value="FBOX"/>
    <property type="match status" value="1"/>
</dbReference>
<proteinExistence type="predicted"/>
<name>A0ABP0U042_9BRYO</name>
<dbReference type="InterPro" id="IPR036047">
    <property type="entry name" value="F-box-like_dom_sf"/>
</dbReference>
<dbReference type="InterPro" id="IPR050796">
    <property type="entry name" value="SCF_F-box_component"/>
</dbReference>